<dbReference type="Proteomes" id="UP000027222">
    <property type="component" value="Unassembled WGS sequence"/>
</dbReference>
<keyword evidence="1" id="KW-0472">Membrane</keyword>
<keyword evidence="1" id="KW-0812">Transmembrane</keyword>
<keyword evidence="1" id="KW-1133">Transmembrane helix</keyword>
<dbReference type="AlphaFoldDB" id="A0A067TN17"/>
<organism evidence="2 3">
    <name type="scientific">Galerina marginata (strain CBS 339.88)</name>
    <dbReference type="NCBI Taxonomy" id="685588"/>
    <lineage>
        <taxon>Eukaryota</taxon>
        <taxon>Fungi</taxon>
        <taxon>Dikarya</taxon>
        <taxon>Basidiomycota</taxon>
        <taxon>Agaricomycotina</taxon>
        <taxon>Agaricomycetes</taxon>
        <taxon>Agaricomycetidae</taxon>
        <taxon>Agaricales</taxon>
        <taxon>Agaricineae</taxon>
        <taxon>Strophariaceae</taxon>
        <taxon>Galerina</taxon>
    </lineage>
</organism>
<proteinExistence type="predicted"/>
<evidence type="ECO:0000313" key="3">
    <source>
        <dbReference type="Proteomes" id="UP000027222"/>
    </source>
</evidence>
<reference evidence="3" key="1">
    <citation type="journal article" date="2014" name="Proc. Natl. Acad. Sci. U.S.A.">
        <title>Extensive sampling of basidiomycete genomes demonstrates inadequacy of the white-rot/brown-rot paradigm for wood decay fungi.</title>
        <authorList>
            <person name="Riley R."/>
            <person name="Salamov A.A."/>
            <person name="Brown D.W."/>
            <person name="Nagy L.G."/>
            <person name="Floudas D."/>
            <person name="Held B.W."/>
            <person name="Levasseur A."/>
            <person name="Lombard V."/>
            <person name="Morin E."/>
            <person name="Otillar R."/>
            <person name="Lindquist E.A."/>
            <person name="Sun H."/>
            <person name="LaButti K.M."/>
            <person name="Schmutz J."/>
            <person name="Jabbour D."/>
            <person name="Luo H."/>
            <person name="Baker S.E."/>
            <person name="Pisabarro A.G."/>
            <person name="Walton J.D."/>
            <person name="Blanchette R.A."/>
            <person name="Henrissat B."/>
            <person name="Martin F."/>
            <person name="Cullen D."/>
            <person name="Hibbett D.S."/>
            <person name="Grigoriev I.V."/>
        </authorList>
    </citation>
    <scope>NUCLEOTIDE SEQUENCE [LARGE SCALE GENOMIC DNA]</scope>
    <source>
        <strain evidence="3">CBS 339.88</strain>
    </source>
</reference>
<name>A0A067TN17_GALM3</name>
<dbReference type="EMBL" id="KL142371">
    <property type="protein sequence ID" value="KDR81309.1"/>
    <property type="molecule type" value="Genomic_DNA"/>
</dbReference>
<evidence type="ECO:0000313" key="2">
    <source>
        <dbReference type="EMBL" id="KDR81309.1"/>
    </source>
</evidence>
<protein>
    <submittedName>
        <fullName evidence="2">Uncharacterized protein</fullName>
    </submittedName>
</protein>
<evidence type="ECO:0000256" key="1">
    <source>
        <dbReference type="SAM" id="Phobius"/>
    </source>
</evidence>
<dbReference type="HOGENOM" id="CLU_2688006_0_0_1"/>
<keyword evidence="3" id="KW-1185">Reference proteome</keyword>
<sequence length="74" mass="8289">MSVIASGFVVFFFDVIKVPKYPLVTLLFFAISGSPITALAGTLWTVAFVILFLLFKPVFKYHDSRLFRSSLISP</sequence>
<accession>A0A067TN17</accession>
<gene>
    <name evidence="2" type="ORF">GALMADRAFT_241811</name>
</gene>
<feature type="transmembrane region" description="Helical" evidence="1">
    <location>
        <begin position="27"/>
        <end position="55"/>
    </location>
</feature>